<evidence type="ECO:0000313" key="3">
    <source>
        <dbReference type="Proteomes" id="UP000223749"/>
    </source>
</evidence>
<dbReference type="Pfam" id="PF12412">
    <property type="entry name" value="DUF3667"/>
    <property type="match status" value="1"/>
</dbReference>
<evidence type="ECO:0008006" key="4">
    <source>
        <dbReference type="Google" id="ProtNLM"/>
    </source>
</evidence>
<name>A0A2D1U1Z5_9SPHI</name>
<feature type="transmembrane region" description="Helical" evidence="1">
    <location>
        <begin position="178"/>
        <end position="200"/>
    </location>
</feature>
<dbReference type="Proteomes" id="UP000223749">
    <property type="component" value="Chromosome"/>
</dbReference>
<accession>A0A2D1U1Z5</accession>
<keyword evidence="1" id="KW-0812">Transmembrane</keyword>
<dbReference type="EMBL" id="CP024091">
    <property type="protein sequence ID" value="ATP55642.1"/>
    <property type="molecule type" value="Genomic_DNA"/>
</dbReference>
<keyword evidence="1" id="KW-1133">Transmembrane helix</keyword>
<dbReference type="InterPro" id="IPR022134">
    <property type="entry name" value="DUF3667"/>
</dbReference>
<protein>
    <recommendedName>
        <fullName evidence="4">DUF3667 domain-containing protein</fullName>
    </recommendedName>
</protein>
<feature type="transmembrane region" description="Helical" evidence="1">
    <location>
        <begin position="212"/>
        <end position="237"/>
    </location>
</feature>
<feature type="transmembrane region" description="Helical" evidence="1">
    <location>
        <begin position="148"/>
        <end position="172"/>
    </location>
</feature>
<evidence type="ECO:0000256" key="1">
    <source>
        <dbReference type="SAM" id="Phobius"/>
    </source>
</evidence>
<dbReference type="AlphaFoldDB" id="A0A2D1U1Z5"/>
<feature type="transmembrane region" description="Helical" evidence="1">
    <location>
        <begin position="73"/>
        <end position="94"/>
    </location>
</feature>
<evidence type="ECO:0000313" key="2">
    <source>
        <dbReference type="EMBL" id="ATP55642.1"/>
    </source>
</evidence>
<keyword evidence="1" id="KW-0472">Membrane</keyword>
<gene>
    <name evidence="2" type="ORF">CPT03_03755</name>
</gene>
<dbReference type="KEGG" id="pgs:CPT03_03755"/>
<keyword evidence="3" id="KW-1185">Reference proteome</keyword>
<dbReference type="OrthoDB" id="7446256at2"/>
<feature type="transmembrane region" description="Helical" evidence="1">
    <location>
        <begin position="122"/>
        <end position="141"/>
    </location>
</feature>
<dbReference type="RefSeq" id="WP_099437588.1">
    <property type="nucleotide sequence ID" value="NZ_CP024091.1"/>
</dbReference>
<proteinExistence type="predicted"/>
<reference evidence="2 3" key="1">
    <citation type="submission" date="2017-10" db="EMBL/GenBank/DDBJ databases">
        <title>Whole genome of Pedobacter ginsengisoli T01R-27 isolated from tomato rhizosphere.</title>
        <authorList>
            <person name="Weon H.-Y."/>
            <person name="Lee S.A."/>
            <person name="Sang M.K."/>
            <person name="Song J."/>
        </authorList>
    </citation>
    <scope>NUCLEOTIDE SEQUENCE [LARGE SCALE GENOMIC DNA]</scope>
    <source>
        <strain evidence="2 3">T01R-27</strain>
    </source>
</reference>
<organism evidence="2 3">
    <name type="scientific">Pedobacter ginsengisoli</name>
    <dbReference type="NCBI Taxonomy" id="363852"/>
    <lineage>
        <taxon>Bacteria</taxon>
        <taxon>Pseudomonadati</taxon>
        <taxon>Bacteroidota</taxon>
        <taxon>Sphingobacteriia</taxon>
        <taxon>Sphingobacteriales</taxon>
        <taxon>Sphingobacteriaceae</taxon>
        <taxon>Pedobacter</taxon>
    </lineage>
</organism>
<sequence>MTNCKACNIELTSKYCPNCGQSSQLKRIDGHYIIHEIEHVLHFERGILYTIKELIVNPGQNVRNYLSENRSRLVKPIIFIIVTSLVYSTCSNFFHLEDGYIRYFDSNKSTTSTIFEWVQGHYGYANIIMGIFIALWTKLFFRKYKLNIFEILILLCFVIGMGMLIYSVFAIIQGLTHFKVMQIAGIVGFVYTTWAIGQFYEKEKVINYVKAFFAYILGMITFALTAIIIGIIVDIVIKH</sequence>